<reference evidence="4 5" key="1">
    <citation type="submission" date="2020-08" db="EMBL/GenBank/DDBJ databases">
        <title>Genomic Encyclopedia of Type Strains, Phase IV (KMG-V): Genome sequencing to study the core and pangenomes of soil and plant-associated prokaryotes.</title>
        <authorList>
            <person name="Whitman W."/>
        </authorList>
    </citation>
    <scope>NUCLEOTIDE SEQUENCE [LARGE SCALE GENOMIC DNA]</scope>
    <source>
        <strain evidence="2 5">SEMIA 444</strain>
        <strain evidence="1 4">SEMIA 448</strain>
        <strain evidence="3 6">SEMIA 452</strain>
    </source>
</reference>
<dbReference type="RefSeq" id="WP_183822090.1">
    <property type="nucleotide sequence ID" value="NZ_JACIGW010000001.1"/>
</dbReference>
<evidence type="ECO:0000313" key="6">
    <source>
        <dbReference type="Proteomes" id="UP000576087"/>
    </source>
</evidence>
<accession>A0A7W6TAC3</accession>
<evidence type="ECO:0000313" key="5">
    <source>
        <dbReference type="Proteomes" id="UP000524535"/>
    </source>
</evidence>
<organism evidence="2 5">
    <name type="scientific">Aliirhizobium cellulosilyticum</name>
    <dbReference type="NCBI Taxonomy" id="393664"/>
    <lineage>
        <taxon>Bacteria</taxon>
        <taxon>Pseudomonadati</taxon>
        <taxon>Pseudomonadota</taxon>
        <taxon>Alphaproteobacteria</taxon>
        <taxon>Hyphomicrobiales</taxon>
        <taxon>Rhizobiaceae</taxon>
        <taxon>Aliirhizobium</taxon>
    </lineage>
</organism>
<protein>
    <submittedName>
        <fullName evidence="2">Uncharacterized protein</fullName>
    </submittedName>
</protein>
<evidence type="ECO:0000313" key="4">
    <source>
        <dbReference type="Proteomes" id="UP000520770"/>
    </source>
</evidence>
<gene>
    <name evidence="2" type="ORF">GGE31_000065</name>
    <name evidence="1" type="ORF">GGE33_001720</name>
    <name evidence="3" type="ORF">GGE35_000065</name>
</gene>
<comment type="caution">
    <text evidence="2">The sequence shown here is derived from an EMBL/GenBank/DDBJ whole genome shotgun (WGS) entry which is preliminary data.</text>
</comment>
<dbReference type="Proteomes" id="UP000520770">
    <property type="component" value="Unassembled WGS sequence"/>
</dbReference>
<dbReference type="AlphaFoldDB" id="A0A7W6TAC3"/>
<sequence>MKRAEDVAERALAMVAASRALRERHDKQRKEVYERVQIASLRKPKIPKGIQLRLDLQ</sequence>
<dbReference type="Proteomes" id="UP000576087">
    <property type="component" value="Unassembled WGS sequence"/>
</dbReference>
<dbReference type="EMBL" id="JACIGW010000001">
    <property type="protein sequence ID" value="MBB4348012.1"/>
    <property type="molecule type" value="Genomic_DNA"/>
</dbReference>
<dbReference type="Proteomes" id="UP000524535">
    <property type="component" value="Unassembled WGS sequence"/>
</dbReference>
<proteinExistence type="predicted"/>
<dbReference type="EMBL" id="JACIHM010000001">
    <property type="protein sequence ID" value="MBB4444283.1"/>
    <property type="molecule type" value="Genomic_DNA"/>
</dbReference>
<evidence type="ECO:0000313" key="3">
    <source>
        <dbReference type="EMBL" id="MBB4444283.1"/>
    </source>
</evidence>
<evidence type="ECO:0000313" key="2">
    <source>
        <dbReference type="EMBL" id="MBB4409594.1"/>
    </source>
</evidence>
<keyword evidence="5" id="KW-1185">Reference proteome</keyword>
<name>A0A7W6TAC3_9HYPH</name>
<dbReference type="EMBL" id="JACIGY010000001">
    <property type="protein sequence ID" value="MBB4409594.1"/>
    <property type="molecule type" value="Genomic_DNA"/>
</dbReference>
<evidence type="ECO:0000313" key="1">
    <source>
        <dbReference type="EMBL" id="MBB4348012.1"/>
    </source>
</evidence>